<evidence type="ECO:0000313" key="4">
    <source>
        <dbReference type="Proteomes" id="UP000050424"/>
    </source>
</evidence>
<organism evidence="3 4">
    <name type="scientific">Neonectria ditissima</name>
    <dbReference type="NCBI Taxonomy" id="78410"/>
    <lineage>
        <taxon>Eukaryota</taxon>
        <taxon>Fungi</taxon>
        <taxon>Dikarya</taxon>
        <taxon>Ascomycota</taxon>
        <taxon>Pezizomycotina</taxon>
        <taxon>Sordariomycetes</taxon>
        <taxon>Hypocreomycetidae</taxon>
        <taxon>Hypocreales</taxon>
        <taxon>Nectriaceae</taxon>
        <taxon>Neonectria</taxon>
    </lineage>
</organism>
<feature type="compositionally biased region" description="Low complexity" evidence="2">
    <location>
        <begin position="27"/>
        <end position="43"/>
    </location>
</feature>
<dbReference type="AlphaFoldDB" id="A0A0P7B8I1"/>
<protein>
    <recommendedName>
        <fullName evidence="5">Apolipoprotein/apolipophorin</fullName>
    </recommendedName>
</protein>
<comment type="caution">
    <text evidence="3">The sequence shown here is derived from an EMBL/GenBank/DDBJ whole genome shotgun (WGS) entry which is preliminary data.</text>
</comment>
<proteinExistence type="predicted"/>
<reference evidence="3 4" key="1">
    <citation type="submission" date="2015-09" db="EMBL/GenBank/DDBJ databases">
        <title>Draft genome of a European isolate of the apple canker pathogen Neonectria ditissima.</title>
        <authorList>
            <person name="Gomez-Cortecero A."/>
            <person name="Harrison R.J."/>
            <person name="Armitage A.D."/>
        </authorList>
    </citation>
    <scope>NUCLEOTIDE SEQUENCE [LARGE SCALE GENOMIC DNA]</scope>
    <source>
        <strain evidence="3 4">R09/05</strain>
    </source>
</reference>
<keyword evidence="1" id="KW-0175">Coiled coil</keyword>
<dbReference type="EMBL" id="LKCW01000190">
    <property type="protein sequence ID" value="KPM36783.1"/>
    <property type="molecule type" value="Genomic_DNA"/>
</dbReference>
<keyword evidence="4" id="KW-1185">Reference proteome</keyword>
<feature type="compositionally biased region" description="Low complexity" evidence="2">
    <location>
        <begin position="9"/>
        <end position="19"/>
    </location>
</feature>
<evidence type="ECO:0000256" key="2">
    <source>
        <dbReference type="SAM" id="MobiDB-lite"/>
    </source>
</evidence>
<dbReference type="Proteomes" id="UP000050424">
    <property type="component" value="Unassembled WGS sequence"/>
</dbReference>
<feature type="region of interest" description="Disordered" evidence="2">
    <location>
        <begin position="1"/>
        <end position="43"/>
    </location>
</feature>
<name>A0A0P7B8I1_9HYPO</name>
<gene>
    <name evidence="3" type="ORF">AK830_g9785</name>
</gene>
<evidence type="ECO:0008006" key="5">
    <source>
        <dbReference type="Google" id="ProtNLM"/>
    </source>
</evidence>
<evidence type="ECO:0000256" key="1">
    <source>
        <dbReference type="SAM" id="Coils"/>
    </source>
</evidence>
<dbReference type="STRING" id="78410.A0A0P7B8I1"/>
<sequence length="406" mass="44696">MIAAKLPVRSSLPRAARSLRAPRRQQLRFQSTVTSSSSSSSTSHFATGLAGGVAGAALFYGAYSFTPAGQTASKINKAAKEAEKTYQTAAKKLQEKTPSPDQAINYIKEFAYSYVGWIPGGRAYVDTAFDDWEKVRKNHREEADELVNEAYKKFQDVSKQGLSLETASKAYDVLADLSKKVASLAGDAVSDIIDNHPQVKEKLGGNIDQLKQFGDQYGPEAKKQVDDTWKQVKEIFAGGFGAASLEKARKLIEEKTEEVKKLGDEAWKKGLEQAKPLLDKNPKVKELVEENADALKQGNISELFEKVKSAADSGSLGDLEGYVKKATEQVKSKGSDGWVDVEKYLKMIPDGGSILEKLQQLREVADKHKEDGEKLFKETVEELKQVLDKKSDKAQKIVENAKKDAK</sequence>
<feature type="coiled-coil region" evidence="1">
    <location>
        <begin position="358"/>
        <end position="404"/>
    </location>
</feature>
<accession>A0A0P7B8I1</accession>
<dbReference type="OrthoDB" id="3883941at2759"/>
<evidence type="ECO:0000313" key="3">
    <source>
        <dbReference type="EMBL" id="KPM36783.1"/>
    </source>
</evidence>